<proteinExistence type="predicted"/>
<feature type="compositionally biased region" description="Basic residues" evidence="1">
    <location>
        <begin position="564"/>
        <end position="578"/>
    </location>
</feature>
<feature type="compositionally biased region" description="Low complexity" evidence="1">
    <location>
        <begin position="670"/>
        <end position="687"/>
    </location>
</feature>
<feature type="region of interest" description="Disordered" evidence="1">
    <location>
        <begin position="43"/>
        <end position="109"/>
    </location>
</feature>
<feature type="region of interest" description="Disordered" evidence="1">
    <location>
        <begin position="718"/>
        <end position="743"/>
    </location>
</feature>
<feature type="region of interest" description="Disordered" evidence="1">
    <location>
        <begin position="551"/>
        <end position="614"/>
    </location>
</feature>
<dbReference type="EMBL" id="LGTL01000029">
    <property type="protein sequence ID" value="KPA74466.1"/>
    <property type="molecule type" value="Genomic_DNA"/>
</dbReference>
<feature type="compositionally biased region" description="Polar residues" evidence="1">
    <location>
        <begin position="631"/>
        <end position="647"/>
    </location>
</feature>
<organism evidence="2 3">
    <name type="scientific">Leptomonas pyrrhocoris</name>
    <name type="common">Firebug parasite</name>
    <dbReference type="NCBI Taxonomy" id="157538"/>
    <lineage>
        <taxon>Eukaryota</taxon>
        <taxon>Discoba</taxon>
        <taxon>Euglenozoa</taxon>
        <taxon>Kinetoplastea</taxon>
        <taxon>Metakinetoplastina</taxon>
        <taxon>Trypanosomatida</taxon>
        <taxon>Trypanosomatidae</taxon>
        <taxon>Leishmaniinae</taxon>
        <taxon>Leptomonas</taxon>
    </lineage>
</organism>
<sequence>MFYTYAEKQGNVFFDGWQMRQLAFDTMRRHLYYSDSVTPEKIAYPNANDNPFPPATSEDSYTDGEDSYASLSTAGENPAVPHINVRPPLSPVSQQQRFNEAPPPPNNPEDVLWRKKIKVDMIVLVGKEHAFILEDTHLKETDLFQVEIHGEVRPLAQGETPAPGPLLTPSSGLSGLPERFTVENDEFIRDPFFLRELYEALRDQFADLRMERERAELASGQPVLPPSARRIQTLESPHAKNGTAYRGSRIKVVFRMRTDYEFRRFWYVVQTVLGYDKLSARPYRGLPPYDPRNGLIFSMIPMCVWHTFKALDKAVFYAFLRGDLVGRNASGGLCVALRGAYLCITHDTVLLVRDTGTIPRWIKLQQVREFHYNAASSRPFVAFLSDPGAPDIIFLPQPPIYGPDAIRRFSPSVEVLRLYHIIHETCFASLEIRRVIDMAEIPEMSVRGFVARYERETGRHLDFDPAVGYSSSLSCPLPKEQLAQVWREVQSIYASRDPSVVSRAAIPLYRNNTNDTDLSREQLETLSRRLARERASRDDIVGLSLEEAHRIEATATASPSSQQPRRRGNTHSAHSSHRNHSDSQSDVLSPQMRRTSSELVAPPSSLLPRSNTTSVAELERDAHLHRDLSLPHTSSEGWNDGSTSAASPGSPLEMASPSSQSERASRSRANRNNISSSDVYASPSSPSRGADTIPGSPAAATAGTAVAGAATTSSTTIFPQTYTTRTQIPANRLETPQLGTDNPVPTVNFGNTPAMGSSPGLGNASFASSCYGACSVQYQVPGARYLTAEELKKAGTDVAVDHHAVLMSQTPLGPEGAAQAFLTNSEVNVEEIMSKSLTAMQAAGCPAGRREPLSSSKGSKGGSSLSKPASSLPGKRQTDAAKPTQKKKNDTSVET</sequence>
<accession>A0A0M9FRM5</accession>
<gene>
    <name evidence="2" type="ORF">ABB37_09145</name>
</gene>
<dbReference type="OMA" id="FQVEIHG"/>
<keyword evidence="3" id="KW-1185">Reference proteome</keyword>
<reference evidence="2 3" key="1">
    <citation type="submission" date="2015-07" db="EMBL/GenBank/DDBJ databases">
        <title>High-quality genome of monoxenous trypanosomatid Leptomonas pyrrhocoris.</title>
        <authorList>
            <person name="Flegontov P."/>
            <person name="Butenko A."/>
            <person name="Firsov S."/>
            <person name="Vlcek C."/>
            <person name="Logacheva M.D."/>
            <person name="Field M."/>
            <person name="Filatov D."/>
            <person name="Flegontova O."/>
            <person name="Gerasimov E."/>
            <person name="Jackson A.P."/>
            <person name="Kelly S."/>
            <person name="Opperdoes F."/>
            <person name="O'Reilly A."/>
            <person name="Votypka J."/>
            <person name="Yurchenko V."/>
            <person name="Lukes J."/>
        </authorList>
    </citation>
    <scope>NUCLEOTIDE SEQUENCE [LARGE SCALE GENOMIC DNA]</scope>
    <source>
        <strain evidence="2">H10</strain>
    </source>
</reference>
<evidence type="ECO:0000313" key="3">
    <source>
        <dbReference type="Proteomes" id="UP000037923"/>
    </source>
</evidence>
<dbReference type="VEuPathDB" id="TriTrypDB:LpyrH10_29_0600"/>
<comment type="caution">
    <text evidence="2">The sequence shown here is derived from an EMBL/GenBank/DDBJ whole genome shotgun (WGS) entry which is preliminary data.</text>
</comment>
<evidence type="ECO:0000256" key="1">
    <source>
        <dbReference type="SAM" id="MobiDB-lite"/>
    </source>
</evidence>
<feature type="region of interest" description="Disordered" evidence="1">
    <location>
        <begin position="843"/>
        <end position="895"/>
    </location>
</feature>
<protein>
    <submittedName>
        <fullName evidence="2">Uncharacterized protein</fullName>
    </submittedName>
</protein>
<feature type="compositionally biased region" description="Polar residues" evidence="1">
    <location>
        <begin position="582"/>
        <end position="598"/>
    </location>
</feature>
<dbReference type="GeneID" id="26909428"/>
<feature type="region of interest" description="Disordered" evidence="1">
    <location>
        <begin position="629"/>
        <end position="697"/>
    </location>
</feature>
<dbReference type="RefSeq" id="XP_015652905.1">
    <property type="nucleotide sequence ID" value="XM_015808452.1"/>
</dbReference>
<evidence type="ECO:0000313" key="2">
    <source>
        <dbReference type="EMBL" id="KPA74466.1"/>
    </source>
</evidence>
<name>A0A0M9FRM5_LEPPY</name>
<dbReference type="Proteomes" id="UP000037923">
    <property type="component" value="Unassembled WGS sequence"/>
</dbReference>
<feature type="compositionally biased region" description="Low complexity" evidence="1">
    <location>
        <begin position="853"/>
        <end position="875"/>
    </location>
</feature>
<dbReference type="AlphaFoldDB" id="A0A0M9FRM5"/>
<dbReference type="OrthoDB" id="271685at2759"/>
<feature type="compositionally biased region" description="Polar residues" evidence="1">
    <location>
        <begin position="718"/>
        <end position="729"/>
    </location>
</feature>